<keyword evidence="2" id="KW-1185">Reference proteome</keyword>
<dbReference type="Gene3D" id="3.90.1570.10">
    <property type="entry name" value="tt1808, chain A"/>
    <property type="match status" value="1"/>
</dbReference>
<dbReference type="InterPro" id="IPR012296">
    <property type="entry name" value="Nuclease_put_TT1808"/>
</dbReference>
<comment type="caution">
    <text evidence="1">The sequence shown here is derived from an EMBL/GenBank/DDBJ whole genome shotgun (WGS) entry which is preliminary data.</text>
</comment>
<name>A0ABP8UFD2_9ACTN</name>
<accession>A0ABP8UFD2</accession>
<reference evidence="2" key="1">
    <citation type="journal article" date="2019" name="Int. J. Syst. Evol. Microbiol.">
        <title>The Global Catalogue of Microorganisms (GCM) 10K type strain sequencing project: providing services to taxonomists for standard genome sequencing and annotation.</title>
        <authorList>
            <consortium name="The Broad Institute Genomics Platform"/>
            <consortium name="The Broad Institute Genome Sequencing Center for Infectious Disease"/>
            <person name="Wu L."/>
            <person name="Ma J."/>
        </authorList>
    </citation>
    <scope>NUCLEOTIDE SEQUENCE [LARGE SCALE GENOMIC DNA]</scope>
    <source>
        <strain evidence="2">JCM 17939</strain>
    </source>
</reference>
<evidence type="ECO:0000313" key="1">
    <source>
        <dbReference type="EMBL" id="GAA4628798.1"/>
    </source>
</evidence>
<gene>
    <name evidence="1" type="ORF">GCM10023196_046680</name>
</gene>
<evidence type="ECO:0000313" key="2">
    <source>
        <dbReference type="Proteomes" id="UP001501442"/>
    </source>
</evidence>
<protein>
    <recommendedName>
        <fullName evidence="3">Restriction endonuclease domain-containing protein</fullName>
    </recommendedName>
</protein>
<evidence type="ECO:0008006" key="3">
    <source>
        <dbReference type="Google" id="ProtNLM"/>
    </source>
</evidence>
<proteinExistence type="predicted"/>
<dbReference type="Proteomes" id="UP001501442">
    <property type="component" value="Unassembled WGS sequence"/>
</dbReference>
<dbReference type="EMBL" id="BAABHK010000006">
    <property type="protein sequence ID" value="GAA4628798.1"/>
    <property type="molecule type" value="Genomic_DNA"/>
</dbReference>
<organism evidence="1 2">
    <name type="scientific">Actinoallomurus vinaceus</name>
    <dbReference type="NCBI Taxonomy" id="1080074"/>
    <lineage>
        <taxon>Bacteria</taxon>
        <taxon>Bacillati</taxon>
        <taxon>Actinomycetota</taxon>
        <taxon>Actinomycetes</taxon>
        <taxon>Streptosporangiales</taxon>
        <taxon>Thermomonosporaceae</taxon>
        <taxon>Actinoallomurus</taxon>
    </lineage>
</organism>
<sequence length="106" mass="11876">MTEASARPPVPYRTRWTIDEVLALPESGMRQELVAGRRVESPNPPNSHQWVAKQLMLIASTRPSWWGRDAEVAPVAEAWTGNEWVRSLRGTPMSATALGRALWGRL</sequence>